<sequence length="123" mass="14138">MSKTQFESLQISCRKLCDDISFKMFKPMCVGIVKNRPHQGEVDRASAIKLEFMEIKRLSTNQDVENEFSEKNPMVRTRRFISSKISKIEIKSVDISPVIPPCFGQNACLDGVFGFQERENMID</sequence>
<comment type="caution">
    <text evidence="1">The sequence shown here is derived from an EMBL/GenBank/DDBJ whole genome shotgun (WGS) entry which is preliminary data.</text>
</comment>
<dbReference type="EMBL" id="JAJSOW010000106">
    <property type="protein sequence ID" value="KAI9161261.1"/>
    <property type="molecule type" value="Genomic_DNA"/>
</dbReference>
<keyword evidence="2" id="KW-1185">Reference proteome</keyword>
<reference evidence="1" key="1">
    <citation type="journal article" date="2022" name="Plant J.">
        <title>Strategies of tolerance reflected in two North American maple genomes.</title>
        <authorList>
            <person name="McEvoy S.L."/>
            <person name="Sezen U.U."/>
            <person name="Trouern-Trend A."/>
            <person name="McMahon S.M."/>
            <person name="Schaberg P.G."/>
            <person name="Yang J."/>
            <person name="Wegrzyn J.L."/>
            <person name="Swenson N.G."/>
        </authorList>
    </citation>
    <scope>NUCLEOTIDE SEQUENCE</scope>
    <source>
        <strain evidence="1">91603</strain>
    </source>
</reference>
<proteinExistence type="predicted"/>
<protein>
    <submittedName>
        <fullName evidence="1">Uncharacterized protein</fullName>
    </submittedName>
</protein>
<accession>A0AAD5NJJ3</accession>
<evidence type="ECO:0000313" key="1">
    <source>
        <dbReference type="EMBL" id="KAI9161261.1"/>
    </source>
</evidence>
<dbReference type="AlphaFoldDB" id="A0AAD5NJJ3"/>
<organism evidence="1 2">
    <name type="scientific">Acer negundo</name>
    <name type="common">Box elder</name>
    <dbReference type="NCBI Taxonomy" id="4023"/>
    <lineage>
        <taxon>Eukaryota</taxon>
        <taxon>Viridiplantae</taxon>
        <taxon>Streptophyta</taxon>
        <taxon>Embryophyta</taxon>
        <taxon>Tracheophyta</taxon>
        <taxon>Spermatophyta</taxon>
        <taxon>Magnoliopsida</taxon>
        <taxon>eudicotyledons</taxon>
        <taxon>Gunneridae</taxon>
        <taxon>Pentapetalae</taxon>
        <taxon>rosids</taxon>
        <taxon>malvids</taxon>
        <taxon>Sapindales</taxon>
        <taxon>Sapindaceae</taxon>
        <taxon>Hippocastanoideae</taxon>
        <taxon>Acereae</taxon>
        <taxon>Acer</taxon>
    </lineage>
</organism>
<gene>
    <name evidence="1" type="ORF">LWI28_015805</name>
</gene>
<evidence type="ECO:0000313" key="2">
    <source>
        <dbReference type="Proteomes" id="UP001064489"/>
    </source>
</evidence>
<name>A0AAD5NJJ3_ACENE</name>
<reference evidence="1" key="2">
    <citation type="submission" date="2023-02" db="EMBL/GenBank/DDBJ databases">
        <authorList>
            <person name="Swenson N.G."/>
            <person name="Wegrzyn J.L."/>
            <person name="Mcevoy S.L."/>
        </authorList>
    </citation>
    <scope>NUCLEOTIDE SEQUENCE</scope>
    <source>
        <strain evidence="1">91603</strain>
        <tissue evidence="1">Leaf</tissue>
    </source>
</reference>
<dbReference type="Proteomes" id="UP001064489">
    <property type="component" value="Chromosome 2"/>
</dbReference>